<dbReference type="EMBL" id="CABPSD010000007">
    <property type="protein sequence ID" value="VVE15142.1"/>
    <property type="molecule type" value="Genomic_DNA"/>
</dbReference>
<name>A0A5E4VRY6_9BURK</name>
<dbReference type="AlphaFoldDB" id="A0A5E4VRY6"/>
<organism evidence="2 3">
    <name type="scientific">Pandoraea morbifera</name>
    <dbReference type="NCBI Taxonomy" id="2508300"/>
    <lineage>
        <taxon>Bacteria</taxon>
        <taxon>Pseudomonadati</taxon>
        <taxon>Pseudomonadota</taxon>
        <taxon>Betaproteobacteria</taxon>
        <taxon>Burkholderiales</taxon>
        <taxon>Burkholderiaceae</taxon>
        <taxon>Pandoraea</taxon>
    </lineage>
</organism>
<feature type="region of interest" description="Disordered" evidence="1">
    <location>
        <begin position="45"/>
        <end position="98"/>
    </location>
</feature>
<feature type="compositionally biased region" description="Basic and acidic residues" evidence="1">
    <location>
        <begin position="72"/>
        <end position="90"/>
    </location>
</feature>
<feature type="region of interest" description="Disordered" evidence="1">
    <location>
        <begin position="1"/>
        <end position="30"/>
    </location>
</feature>
<sequence>MDRRVGRDGGGQPARHEIAQTPKSGMKDRHRWRTQLVRRRIEMRHDTLKRNTNAALPRAPGRAAAGPAQGRPCREDRRRQGRNAIRDARPSQRWHATC</sequence>
<accession>A0A5E4VRY6</accession>
<keyword evidence="3" id="KW-1185">Reference proteome</keyword>
<protein>
    <submittedName>
        <fullName evidence="2">Uncharacterized protein</fullName>
    </submittedName>
</protein>
<evidence type="ECO:0000256" key="1">
    <source>
        <dbReference type="SAM" id="MobiDB-lite"/>
    </source>
</evidence>
<reference evidence="2 3" key="1">
    <citation type="submission" date="2019-08" db="EMBL/GenBank/DDBJ databases">
        <authorList>
            <person name="Peeters C."/>
        </authorList>
    </citation>
    <scope>NUCLEOTIDE SEQUENCE [LARGE SCALE GENOMIC DNA]</scope>
    <source>
        <strain evidence="2 3">LMG 31116</strain>
    </source>
</reference>
<dbReference type="Proteomes" id="UP000368474">
    <property type="component" value="Unassembled WGS sequence"/>
</dbReference>
<feature type="compositionally biased region" description="Low complexity" evidence="1">
    <location>
        <begin position="54"/>
        <end position="71"/>
    </location>
</feature>
<proteinExistence type="predicted"/>
<evidence type="ECO:0000313" key="2">
    <source>
        <dbReference type="EMBL" id="VVE15142.1"/>
    </source>
</evidence>
<evidence type="ECO:0000313" key="3">
    <source>
        <dbReference type="Proteomes" id="UP000368474"/>
    </source>
</evidence>
<gene>
    <name evidence="2" type="ORF">PMO31116_02812</name>
</gene>